<accession>A0A381YMX4</accession>
<dbReference type="InterPro" id="IPR006626">
    <property type="entry name" value="PbH1"/>
</dbReference>
<dbReference type="PANTHER" id="PTHR11319:SF35">
    <property type="entry name" value="OUTER MEMBRANE PROTEIN PMPC-RELATED"/>
    <property type="match status" value="1"/>
</dbReference>
<proteinExistence type="predicted"/>
<dbReference type="Gene3D" id="2.160.20.10">
    <property type="entry name" value="Single-stranded right-handed beta-helix, Pectin lyase-like"/>
    <property type="match status" value="2"/>
</dbReference>
<dbReference type="InterPro" id="IPR025965">
    <property type="entry name" value="FlgD/Vpr_Ig-like"/>
</dbReference>
<sequence length="667" mass="70199">KNISVLGANRETTIIDGDSSGSVVRFEAGEDSTASLSGFTLRNGSGTMINETQSKGGGITCTGSSPTLTDLKIMNNTATTWGGGIHCEFTSNPTITDVFIMENSTNDTAWGQGGGLYCWYSAPKLTNVLIANNSSIKGGGVYLGQEGSWAKLTNVTITDNNGVYGGGIWLGYLSPGTQPADKPTVLNSIIWNNTPQQIYYSSEFVSNEMDISYSSIEGGLDSIVTNNNGTVNWGAGNIDNYPFFCEPDSGDYTLAENSSCVGTGEGGANMGAFGIGCGVINQGLYVPENFATIQEGIDAAYAGDTIFVAAGTYVEYINFNGKNIAMIGAGQDSTIIDGNQNSTVVIFSNGEDSSSVISGFTIKNGQGRNGGGIHCENNSSPRIQNLIITNNAADFGGGIQCFNSSPTIQNVIITGNTAGNDGGGIHCFNSSPTLDNVEITDNIGTWKGGGLGVFSSSDVISQHVTMNNNSSNSGAGVYCSGSNPTFTNSILWNSMTDEIHIISGSVTASYSDVLGGWTGQGNINTEPLFCDPSTGDYYLAQNSPCIGAGENGSSNIGAYGAGCSPILTIASEVLPETYALHQNYPNPFNPITTLRYDLPEDSHVNITVYDMLGRVVKTMVNQPQNTGFRFIVWDATNDYNKPVSAGIYLYQIQAGEYISTKKMVLLK</sequence>
<organism evidence="2">
    <name type="scientific">marine metagenome</name>
    <dbReference type="NCBI Taxonomy" id="408172"/>
    <lineage>
        <taxon>unclassified sequences</taxon>
        <taxon>metagenomes</taxon>
        <taxon>ecological metagenomes</taxon>
    </lineage>
</organism>
<dbReference type="InterPro" id="IPR012334">
    <property type="entry name" value="Pectin_lyas_fold"/>
</dbReference>
<dbReference type="InterPro" id="IPR011050">
    <property type="entry name" value="Pectin_lyase_fold/virulence"/>
</dbReference>
<dbReference type="SMART" id="SM00710">
    <property type="entry name" value="PbH1"/>
    <property type="match status" value="8"/>
</dbReference>
<feature type="non-terminal residue" evidence="2">
    <location>
        <position position="1"/>
    </location>
</feature>
<evidence type="ECO:0000259" key="1">
    <source>
        <dbReference type="Pfam" id="PF13860"/>
    </source>
</evidence>
<dbReference type="EMBL" id="UINC01018628">
    <property type="protein sequence ID" value="SVA78406.1"/>
    <property type="molecule type" value="Genomic_DNA"/>
</dbReference>
<dbReference type="NCBIfam" id="TIGR04183">
    <property type="entry name" value="Por_Secre_tail"/>
    <property type="match status" value="1"/>
</dbReference>
<gene>
    <name evidence="2" type="ORF">METZ01_LOCUS131260</name>
</gene>
<dbReference type="InterPro" id="IPR026444">
    <property type="entry name" value="Secre_tail"/>
</dbReference>
<name>A0A381YMX4_9ZZZZ</name>
<reference evidence="2" key="1">
    <citation type="submission" date="2018-05" db="EMBL/GenBank/DDBJ databases">
        <authorList>
            <person name="Lanie J.A."/>
            <person name="Ng W.-L."/>
            <person name="Kazmierczak K.M."/>
            <person name="Andrzejewski T.M."/>
            <person name="Davidsen T.M."/>
            <person name="Wayne K.J."/>
            <person name="Tettelin H."/>
            <person name="Glass J.I."/>
            <person name="Rusch D."/>
            <person name="Podicherti R."/>
            <person name="Tsui H.-C.T."/>
            <person name="Winkler M.E."/>
        </authorList>
    </citation>
    <scope>NUCLEOTIDE SEQUENCE</scope>
</reference>
<dbReference type="Pfam" id="PF13860">
    <property type="entry name" value="FlgD_ig"/>
    <property type="match status" value="1"/>
</dbReference>
<dbReference type="Gene3D" id="2.60.40.4070">
    <property type="match status" value="1"/>
</dbReference>
<feature type="domain" description="FlgD/Vpr Ig-like" evidence="1">
    <location>
        <begin position="593"/>
        <end position="654"/>
    </location>
</feature>
<protein>
    <recommendedName>
        <fullName evidence="1">FlgD/Vpr Ig-like domain-containing protein</fullName>
    </recommendedName>
</protein>
<dbReference type="PANTHER" id="PTHR11319">
    <property type="entry name" value="G PROTEIN-COUPLED RECEPTOR-RELATED"/>
    <property type="match status" value="1"/>
</dbReference>
<dbReference type="SUPFAM" id="SSF51126">
    <property type="entry name" value="Pectin lyase-like"/>
    <property type="match status" value="2"/>
</dbReference>
<dbReference type="AlphaFoldDB" id="A0A381YMX4"/>
<evidence type="ECO:0000313" key="2">
    <source>
        <dbReference type="EMBL" id="SVA78406.1"/>
    </source>
</evidence>